<dbReference type="Gene3D" id="3.90.1150.10">
    <property type="entry name" value="Aspartate Aminotransferase, domain 1"/>
    <property type="match status" value="1"/>
</dbReference>
<evidence type="ECO:0000256" key="6">
    <source>
        <dbReference type="ARBA" id="ARBA00022898"/>
    </source>
</evidence>
<dbReference type="FunFam" id="3.40.640.10:FF:000021">
    <property type="entry name" value="Glutamate-1-semialdehyde 2,1-aminomutase"/>
    <property type="match status" value="1"/>
</dbReference>
<comment type="similarity">
    <text evidence="4">Belongs to the class-III pyridoxal-phosphate-dependent aminotransferase family. HemL subfamily.</text>
</comment>
<comment type="caution">
    <text evidence="10">The sequence shown here is derived from an EMBL/GenBank/DDBJ whole genome shotgun (WGS) entry which is preliminary data.</text>
</comment>
<dbReference type="InterPro" id="IPR015421">
    <property type="entry name" value="PyrdxlP-dep_Trfase_major"/>
</dbReference>
<comment type="pathway">
    <text evidence="3">Porphyrin-containing compound metabolism; protoporphyrin-IX biosynthesis; 5-aminolevulinate from L-glutamyl-tRNA(Glu): step 2/2.</text>
</comment>
<evidence type="ECO:0000256" key="1">
    <source>
        <dbReference type="ARBA" id="ARBA00001579"/>
    </source>
</evidence>
<protein>
    <recommendedName>
        <fullName evidence="5">glutamate-1-semialdehyde 2,1-aminomutase</fullName>
        <ecNumber evidence="5">5.4.3.8</ecNumber>
    </recommendedName>
</protein>
<reference evidence="10" key="1">
    <citation type="journal article" date="2020" name="mSystems">
        <title>Genome- and Community-Level Interaction Insights into Carbon Utilization and Element Cycling Functions of Hydrothermarchaeota in Hydrothermal Sediment.</title>
        <authorList>
            <person name="Zhou Z."/>
            <person name="Liu Y."/>
            <person name="Xu W."/>
            <person name="Pan J."/>
            <person name="Luo Z.H."/>
            <person name="Li M."/>
        </authorList>
    </citation>
    <scope>NUCLEOTIDE SEQUENCE [LARGE SCALE GENOMIC DNA]</scope>
    <source>
        <strain evidence="10">SpSt-1084</strain>
    </source>
</reference>
<dbReference type="PANTHER" id="PTHR43713:SF3">
    <property type="entry name" value="GLUTAMATE-1-SEMIALDEHYDE 2,1-AMINOMUTASE 1, CHLOROPLASTIC-RELATED"/>
    <property type="match status" value="1"/>
</dbReference>
<evidence type="ECO:0000256" key="9">
    <source>
        <dbReference type="RuleBase" id="RU003560"/>
    </source>
</evidence>
<comment type="catalytic activity">
    <reaction evidence="1">
        <text>(S)-4-amino-5-oxopentanoate = 5-aminolevulinate</text>
        <dbReference type="Rhea" id="RHEA:14265"/>
        <dbReference type="ChEBI" id="CHEBI:57501"/>
        <dbReference type="ChEBI" id="CHEBI:356416"/>
        <dbReference type="EC" id="5.4.3.8"/>
    </reaction>
</comment>
<dbReference type="Gene3D" id="3.40.640.10">
    <property type="entry name" value="Type I PLP-dependent aspartate aminotransferase-like (Major domain)"/>
    <property type="match status" value="1"/>
</dbReference>
<dbReference type="CDD" id="cd00610">
    <property type="entry name" value="OAT_like"/>
    <property type="match status" value="1"/>
</dbReference>
<evidence type="ECO:0000313" key="10">
    <source>
        <dbReference type="EMBL" id="HHR40539.1"/>
    </source>
</evidence>
<evidence type="ECO:0000256" key="8">
    <source>
        <dbReference type="ARBA" id="ARBA00023244"/>
    </source>
</evidence>
<gene>
    <name evidence="10" type="ORF">ENM42_01785</name>
</gene>
<dbReference type="SUPFAM" id="SSF53383">
    <property type="entry name" value="PLP-dependent transferases"/>
    <property type="match status" value="1"/>
</dbReference>
<keyword evidence="6 9" id="KW-0663">Pyridoxal phosphate</keyword>
<keyword evidence="10" id="KW-0032">Aminotransferase</keyword>
<dbReference type="PROSITE" id="PS00600">
    <property type="entry name" value="AA_TRANSFER_CLASS_3"/>
    <property type="match status" value="1"/>
</dbReference>
<keyword evidence="7" id="KW-0413">Isomerase</keyword>
<organism evidence="10">
    <name type="scientific">Caldiarchaeum subterraneum</name>
    <dbReference type="NCBI Taxonomy" id="311458"/>
    <lineage>
        <taxon>Archaea</taxon>
        <taxon>Nitrososphaerota</taxon>
        <taxon>Candidatus Caldarchaeales</taxon>
        <taxon>Candidatus Caldarchaeaceae</taxon>
        <taxon>Candidatus Caldarchaeum</taxon>
    </lineage>
</organism>
<proteinExistence type="inferred from homology"/>
<dbReference type="InterPro" id="IPR005814">
    <property type="entry name" value="Aminotrans_3"/>
</dbReference>
<evidence type="ECO:0000256" key="7">
    <source>
        <dbReference type="ARBA" id="ARBA00023235"/>
    </source>
</evidence>
<dbReference type="EMBL" id="DRXS01000096">
    <property type="protein sequence ID" value="HHR40539.1"/>
    <property type="molecule type" value="Genomic_DNA"/>
</dbReference>
<dbReference type="PANTHER" id="PTHR43713">
    <property type="entry name" value="GLUTAMATE-1-SEMIALDEHYDE 2,1-AMINOMUTASE"/>
    <property type="match status" value="1"/>
</dbReference>
<accession>A0A7C5Y757</accession>
<evidence type="ECO:0000256" key="4">
    <source>
        <dbReference type="ARBA" id="ARBA00008981"/>
    </source>
</evidence>
<comment type="cofactor">
    <cofactor evidence="2">
        <name>pyridoxal 5'-phosphate</name>
        <dbReference type="ChEBI" id="CHEBI:597326"/>
    </cofactor>
</comment>
<dbReference type="GO" id="GO:0042286">
    <property type="term" value="F:glutamate-1-semialdehyde 2,1-aminomutase activity"/>
    <property type="evidence" value="ECO:0007669"/>
    <property type="project" value="UniProtKB-EC"/>
</dbReference>
<evidence type="ECO:0000256" key="2">
    <source>
        <dbReference type="ARBA" id="ARBA00001933"/>
    </source>
</evidence>
<dbReference type="Pfam" id="PF00202">
    <property type="entry name" value="Aminotran_3"/>
    <property type="match status" value="1"/>
</dbReference>
<evidence type="ECO:0000256" key="5">
    <source>
        <dbReference type="ARBA" id="ARBA00012143"/>
    </source>
</evidence>
<dbReference type="GO" id="GO:0008483">
    <property type="term" value="F:transaminase activity"/>
    <property type="evidence" value="ECO:0007669"/>
    <property type="project" value="UniProtKB-KW"/>
</dbReference>
<keyword evidence="10" id="KW-0808">Transferase</keyword>
<dbReference type="GO" id="GO:0030170">
    <property type="term" value="F:pyridoxal phosphate binding"/>
    <property type="evidence" value="ECO:0007669"/>
    <property type="project" value="InterPro"/>
</dbReference>
<dbReference type="EC" id="5.4.3.8" evidence="5"/>
<dbReference type="InterPro" id="IPR049704">
    <property type="entry name" value="Aminotrans_3_PPA_site"/>
</dbReference>
<dbReference type="InterPro" id="IPR015422">
    <property type="entry name" value="PyrdxlP-dep_Trfase_small"/>
</dbReference>
<dbReference type="InterPro" id="IPR015424">
    <property type="entry name" value="PyrdxlP-dep_Trfase"/>
</dbReference>
<name>A0A7C5Y757_CALS0</name>
<keyword evidence="8" id="KW-0627">Porphyrin biosynthesis</keyword>
<dbReference type="AlphaFoldDB" id="A0A7C5Y757"/>
<dbReference type="GO" id="GO:0006779">
    <property type="term" value="P:porphyrin-containing compound biosynthetic process"/>
    <property type="evidence" value="ECO:0007669"/>
    <property type="project" value="UniProtKB-KW"/>
</dbReference>
<evidence type="ECO:0000256" key="3">
    <source>
        <dbReference type="ARBA" id="ARBA00004819"/>
    </source>
</evidence>
<sequence length="438" mass="48045">MIRVGAFLCGCSVVRVVDPKLFEDALKYLPGGVTYGVRYLDPLPVYVLKAQGPYVFDVLGRKYVDYWMGHGALLMGHNYGPVIEAAIEQLREGAHFGYPHPWEVRWAKQVCSMVPSVKKVRPTNSGTEANMYAVRVARAYTGRKLVGKIEGGWHGGYDGLQIGVTYPIDKPSSLGIPEETTANTLLLPYNDLDGVEKRIKGKQLAAIVVEPVLGAGGFISADVEYLKGLREICDRDGIVLIFDEVITGFRLAPGGAQQLFGVVPDMTVLGKSVGGGPFPAGAFGGREDIMEVLDQTKRENFYERVFHGGTYSGNPLTMRAGYVLLKELEKGEVYGRLERLGQKARKGLEEALAPLGAYITGIGSLVCIHFTKEKPRDIHTANRTKDVKLTVEFSKTLVKNGILFVPPHNPHLFISAAHSEEDVDKLIEAAELFVKPRL</sequence>